<dbReference type="eggNOG" id="KOG1836">
    <property type="taxonomic scope" value="Eukaryota"/>
</dbReference>
<evidence type="ECO:0000313" key="1">
    <source>
        <dbReference type="EnsemblMetazoa" id="RPRC007785-PA"/>
    </source>
</evidence>
<protein>
    <recommendedName>
        <fullName evidence="3">Laminin N-terminal domain-containing protein</fullName>
    </recommendedName>
</protein>
<evidence type="ECO:0000313" key="2">
    <source>
        <dbReference type="Proteomes" id="UP000015103"/>
    </source>
</evidence>
<dbReference type="HOGENOM" id="CLU_2161478_0_0_1"/>
<sequence length="111" mass="12150">MWPSCCVLALLWAVLPSMRAEVLAPPYFNIAGNRKVEASSTCGVGVEGQELYCKLVGASQDYRDSDNTLIDGQNFSVKEACNDNVGDDMRRGVHNGEHDSLLFILKGDKNI</sequence>
<dbReference type="VEuPathDB" id="VectorBase:RPRC007785"/>
<dbReference type="AlphaFoldDB" id="T1HUR5"/>
<dbReference type="EMBL" id="ACPB03009613">
    <property type="status" value="NOT_ANNOTATED_CDS"/>
    <property type="molecule type" value="Genomic_DNA"/>
</dbReference>
<name>T1HUR5_RHOPR</name>
<proteinExistence type="predicted"/>
<dbReference type="EMBL" id="ACPB03009612">
    <property type="status" value="NOT_ANNOTATED_CDS"/>
    <property type="molecule type" value="Genomic_DNA"/>
</dbReference>
<dbReference type="EnsemblMetazoa" id="RPRC007785-RA">
    <property type="protein sequence ID" value="RPRC007785-PA"/>
    <property type="gene ID" value="RPRC007785"/>
</dbReference>
<reference evidence="1" key="1">
    <citation type="submission" date="2015-05" db="UniProtKB">
        <authorList>
            <consortium name="EnsemblMetazoa"/>
        </authorList>
    </citation>
    <scope>IDENTIFICATION</scope>
</reference>
<dbReference type="STRING" id="13249.T1HUR5"/>
<evidence type="ECO:0008006" key="3">
    <source>
        <dbReference type="Google" id="ProtNLM"/>
    </source>
</evidence>
<accession>T1HUR5</accession>
<dbReference type="InParanoid" id="T1HUR5"/>
<organism evidence="1 2">
    <name type="scientific">Rhodnius prolixus</name>
    <name type="common">Triatomid bug</name>
    <dbReference type="NCBI Taxonomy" id="13249"/>
    <lineage>
        <taxon>Eukaryota</taxon>
        <taxon>Metazoa</taxon>
        <taxon>Ecdysozoa</taxon>
        <taxon>Arthropoda</taxon>
        <taxon>Hexapoda</taxon>
        <taxon>Insecta</taxon>
        <taxon>Pterygota</taxon>
        <taxon>Neoptera</taxon>
        <taxon>Paraneoptera</taxon>
        <taxon>Hemiptera</taxon>
        <taxon>Heteroptera</taxon>
        <taxon>Panheteroptera</taxon>
        <taxon>Cimicomorpha</taxon>
        <taxon>Reduviidae</taxon>
        <taxon>Triatominae</taxon>
        <taxon>Rhodnius</taxon>
    </lineage>
</organism>
<keyword evidence="2" id="KW-1185">Reference proteome</keyword>
<dbReference type="Gene3D" id="2.60.120.260">
    <property type="entry name" value="Galactose-binding domain-like"/>
    <property type="match status" value="1"/>
</dbReference>
<dbReference type="Proteomes" id="UP000015103">
    <property type="component" value="Unassembled WGS sequence"/>
</dbReference>